<dbReference type="AlphaFoldDB" id="A0A1F6G8Q2"/>
<evidence type="ECO:0000313" key="3">
    <source>
        <dbReference type="Proteomes" id="UP000178449"/>
    </source>
</evidence>
<dbReference type="Pfam" id="PF00753">
    <property type="entry name" value="Lactamase_B"/>
    <property type="match status" value="1"/>
</dbReference>
<sequence length="310" mass="35622">MELKRHQINTPYLVGPIEIFEFWIGRSHFLVDTGPPTQEAKEYLQRNIDLENLDYLLITHCHPDHYGLAHFIEGLSPAKIVLAQVDARLYQLYDQRIAFLTKTFEGMGFPPELDQFFKSLIPKFQGDIPFPKRFSTLEEVGPELNKLGITWISCPGHSQSDMAYLIGNMAITGDILLRNIFSAPLLDMDLHRGEGRFSNYRAYCRSIPKIKTLTGKTILPSHNHYIEGIDQQLLFYVGKIIERAKKIKPLAESGQSAYQILNTLFPSFFQTPFKVYIKAGELFFITDFLAEPDLLYDALREVGLFDRLKL</sequence>
<dbReference type="STRING" id="1817772.A2527_01375"/>
<feature type="domain" description="Metallo-beta-lactamase" evidence="1">
    <location>
        <begin position="16"/>
        <end position="222"/>
    </location>
</feature>
<protein>
    <recommendedName>
        <fullName evidence="1">Metallo-beta-lactamase domain-containing protein</fullName>
    </recommendedName>
</protein>
<dbReference type="Proteomes" id="UP000178449">
    <property type="component" value="Unassembled WGS sequence"/>
</dbReference>
<dbReference type="Gene3D" id="3.60.15.10">
    <property type="entry name" value="Ribonuclease Z/Hydroxyacylglutathione hydrolase-like"/>
    <property type="match status" value="1"/>
</dbReference>
<evidence type="ECO:0000313" key="2">
    <source>
        <dbReference type="EMBL" id="OGG94487.1"/>
    </source>
</evidence>
<dbReference type="SUPFAM" id="SSF56281">
    <property type="entry name" value="Metallo-hydrolase/oxidoreductase"/>
    <property type="match status" value="1"/>
</dbReference>
<name>A0A1F6G8Q2_9PROT</name>
<dbReference type="InterPro" id="IPR036866">
    <property type="entry name" value="RibonucZ/Hydroxyglut_hydro"/>
</dbReference>
<accession>A0A1F6G8Q2</accession>
<comment type="caution">
    <text evidence="2">The sequence shown here is derived from an EMBL/GenBank/DDBJ whole genome shotgun (WGS) entry which is preliminary data.</text>
</comment>
<dbReference type="PANTHER" id="PTHR23131">
    <property type="entry name" value="ENDORIBONUCLEASE LACTB2"/>
    <property type="match status" value="1"/>
</dbReference>
<evidence type="ECO:0000259" key="1">
    <source>
        <dbReference type="SMART" id="SM00849"/>
    </source>
</evidence>
<proteinExistence type="predicted"/>
<reference evidence="2 3" key="1">
    <citation type="journal article" date="2016" name="Nat. Commun.">
        <title>Thousands of microbial genomes shed light on interconnected biogeochemical processes in an aquifer system.</title>
        <authorList>
            <person name="Anantharaman K."/>
            <person name="Brown C.T."/>
            <person name="Hug L.A."/>
            <person name="Sharon I."/>
            <person name="Castelle C.J."/>
            <person name="Probst A.J."/>
            <person name="Thomas B.C."/>
            <person name="Singh A."/>
            <person name="Wilkins M.J."/>
            <person name="Karaoz U."/>
            <person name="Brodie E.L."/>
            <person name="Williams K.H."/>
            <person name="Hubbard S.S."/>
            <person name="Banfield J.F."/>
        </authorList>
    </citation>
    <scope>NUCLEOTIDE SEQUENCE [LARGE SCALE GENOMIC DNA]</scope>
</reference>
<dbReference type="InterPro" id="IPR050662">
    <property type="entry name" value="Sec-metab_biosynth-thioest"/>
</dbReference>
<dbReference type="SMART" id="SM00849">
    <property type="entry name" value="Lactamase_B"/>
    <property type="match status" value="1"/>
</dbReference>
<gene>
    <name evidence="2" type="ORF">A2527_01375</name>
</gene>
<dbReference type="InterPro" id="IPR001279">
    <property type="entry name" value="Metallo-B-lactamas"/>
</dbReference>
<organism evidence="2 3">
    <name type="scientific">Candidatus Lambdaproteobacteria bacterium RIFOXYD2_FULL_50_16</name>
    <dbReference type="NCBI Taxonomy" id="1817772"/>
    <lineage>
        <taxon>Bacteria</taxon>
        <taxon>Pseudomonadati</taxon>
        <taxon>Pseudomonadota</taxon>
        <taxon>Candidatus Lambdaproteobacteria</taxon>
    </lineage>
</organism>
<dbReference type="EMBL" id="MFNE01000038">
    <property type="protein sequence ID" value="OGG94487.1"/>
    <property type="molecule type" value="Genomic_DNA"/>
</dbReference>